<evidence type="ECO:0000259" key="1">
    <source>
        <dbReference type="Pfam" id="PF17921"/>
    </source>
</evidence>
<dbReference type="Proteomes" id="UP001289374">
    <property type="component" value="Unassembled WGS sequence"/>
</dbReference>
<dbReference type="InterPro" id="IPR052160">
    <property type="entry name" value="Gypsy_RT_Integrase-like"/>
</dbReference>
<dbReference type="Pfam" id="PF17921">
    <property type="entry name" value="Integrase_H2C2"/>
    <property type="match status" value="1"/>
</dbReference>
<keyword evidence="3" id="KW-1185">Reference proteome</keyword>
<evidence type="ECO:0000313" key="2">
    <source>
        <dbReference type="EMBL" id="KAK4386040.1"/>
    </source>
</evidence>
<reference evidence="2" key="1">
    <citation type="submission" date="2020-06" db="EMBL/GenBank/DDBJ databases">
        <authorList>
            <person name="Li T."/>
            <person name="Hu X."/>
            <person name="Zhang T."/>
            <person name="Song X."/>
            <person name="Zhang H."/>
            <person name="Dai N."/>
            <person name="Sheng W."/>
            <person name="Hou X."/>
            <person name="Wei L."/>
        </authorList>
    </citation>
    <scope>NUCLEOTIDE SEQUENCE</scope>
    <source>
        <strain evidence="2">K16</strain>
        <tissue evidence="2">Leaf</tissue>
    </source>
</reference>
<feature type="domain" description="Integrase zinc-binding" evidence="1">
    <location>
        <begin position="53"/>
        <end position="110"/>
    </location>
</feature>
<dbReference type="EMBL" id="JACGWL010000015">
    <property type="protein sequence ID" value="KAK4386040.1"/>
    <property type="molecule type" value="Genomic_DNA"/>
</dbReference>
<sequence>MENGDAKIPQRRDYWLRGTERAKSERWAARFIVLSLELYKKTYQSSFLKCLDKEDAEYVMRQIHEGSCGNHLRGRSLATKDVQRGYFWPTLMEDTKKLVGKCEQCQKYSNQIHSPTSNLEVIKAAHLSDRWGIDIVGAFHKARTRRNS</sequence>
<dbReference type="InterPro" id="IPR041588">
    <property type="entry name" value="Integrase_H2C2"/>
</dbReference>
<organism evidence="2 3">
    <name type="scientific">Sesamum angolense</name>
    <dbReference type="NCBI Taxonomy" id="2727404"/>
    <lineage>
        <taxon>Eukaryota</taxon>
        <taxon>Viridiplantae</taxon>
        <taxon>Streptophyta</taxon>
        <taxon>Embryophyta</taxon>
        <taxon>Tracheophyta</taxon>
        <taxon>Spermatophyta</taxon>
        <taxon>Magnoliopsida</taxon>
        <taxon>eudicotyledons</taxon>
        <taxon>Gunneridae</taxon>
        <taxon>Pentapetalae</taxon>
        <taxon>asterids</taxon>
        <taxon>lamiids</taxon>
        <taxon>Lamiales</taxon>
        <taxon>Pedaliaceae</taxon>
        <taxon>Sesamum</taxon>
    </lineage>
</organism>
<dbReference type="Gene3D" id="1.10.340.70">
    <property type="match status" value="1"/>
</dbReference>
<evidence type="ECO:0000313" key="3">
    <source>
        <dbReference type="Proteomes" id="UP001289374"/>
    </source>
</evidence>
<dbReference type="AlphaFoldDB" id="A0AAE1W3A0"/>
<name>A0AAE1W3A0_9LAMI</name>
<proteinExistence type="predicted"/>
<protein>
    <recommendedName>
        <fullName evidence="1">Integrase zinc-binding domain-containing protein</fullName>
    </recommendedName>
</protein>
<comment type="caution">
    <text evidence="2">The sequence shown here is derived from an EMBL/GenBank/DDBJ whole genome shotgun (WGS) entry which is preliminary data.</text>
</comment>
<gene>
    <name evidence="2" type="ORF">Sango_2474600</name>
</gene>
<reference evidence="2" key="2">
    <citation type="journal article" date="2024" name="Plant">
        <title>Genomic evolution and insights into agronomic trait innovations of Sesamum species.</title>
        <authorList>
            <person name="Miao H."/>
            <person name="Wang L."/>
            <person name="Qu L."/>
            <person name="Liu H."/>
            <person name="Sun Y."/>
            <person name="Le M."/>
            <person name="Wang Q."/>
            <person name="Wei S."/>
            <person name="Zheng Y."/>
            <person name="Lin W."/>
            <person name="Duan Y."/>
            <person name="Cao H."/>
            <person name="Xiong S."/>
            <person name="Wang X."/>
            <person name="Wei L."/>
            <person name="Li C."/>
            <person name="Ma Q."/>
            <person name="Ju M."/>
            <person name="Zhao R."/>
            <person name="Li G."/>
            <person name="Mu C."/>
            <person name="Tian Q."/>
            <person name="Mei H."/>
            <person name="Zhang T."/>
            <person name="Gao T."/>
            <person name="Zhang H."/>
        </authorList>
    </citation>
    <scope>NUCLEOTIDE SEQUENCE</scope>
    <source>
        <strain evidence="2">K16</strain>
    </source>
</reference>
<dbReference type="PANTHER" id="PTHR47266">
    <property type="entry name" value="ENDONUCLEASE-RELATED"/>
    <property type="match status" value="1"/>
</dbReference>
<accession>A0AAE1W3A0</accession>